<dbReference type="GO" id="GO:0043130">
    <property type="term" value="F:ubiquitin binding"/>
    <property type="evidence" value="ECO:0007669"/>
    <property type="project" value="TreeGrafter"/>
</dbReference>
<evidence type="ECO:0000256" key="1">
    <source>
        <dbReference type="SAM" id="MobiDB-lite"/>
    </source>
</evidence>
<dbReference type="Pfam" id="PF00789">
    <property type="entry name" value="UBX"/>
    <property type="match status" value="1"/>
</dbReference>
<comment type="caution">
    <text evidence="3">The sequence shown here is derived from an EMBL/GenBank/DDBJ whole genome shotgun (WGS) entry which is preliminary data.</text>
</comment>
<dbReference type="PROSITE" id="PS50033">
    <property type="entry name" value="UBX"/>
    <property type="match status" value="1"/>
</dbReference>
<feature type="compositionally biased region" description="Basic and acidic residues" evidence="1">
    <location>
        <begin position="67"/>
        <end position="77"/>
    </location>
</feature>
<dbReference type="PANTHER" id="PTHR23322">
    <property type="entry name" value="FAS-ASSOCIATED PROTEIN"/>
    <property type="match status" value="1"/>
</dbReference>
<name>A3GEZ6_PICST</name>
<evidence type="ECO:0000313" key="4">
    <source>
        <dbReference type="Proteomes" id="UP000002258"/>
    </source>
</evidence>
<dbReference type="Pfam" id="PF14555">
    <property type="entry name" value="UBA_4"/>
    <property type="match status" value="1"/>
</dbReference>
<keyword evidence="4" id="KW-1185">Reference proteome</keyword>
<dbReference type="InterPro" id="IPR029071">
    <property type="entry name" value="Ubiquitin-like_domsf"/>
</dbReference>
<evidence type="ECO:0000313" key="3">
    <source>
        <dbReference type="EMBL" id="EAZ63256.2"/>
    </source>
</evidence>
<proteinExistence type="predicted"/>
<dbReference type="OMA" id="FYMFIEL"/>
<feature type="compositionally biased region" description="Low complexity" evidence="1">
    <location>
        <begin position="137"/>
        <end position="149"/>
    </location>
</feature>
<dbReference type="Gene3D" id="1.10.8.10">
    <property type="entry name" value="DNA helicase RuvA subunit, C-terminal domain"/>
    <property type="match status" value="1"/>
</dbReference>
<dbReference type="Proteomes" id="UP000002258">
    <property type="component" value="Chromosome 1"/>
</dbReference>
<organism evidence="3 4">
    <name type="scientific">Scheffersomyces stipitis (strain ATCC 58785 / CBS 6054 / NBRC 10063 / NRRL Y-11545)</name>
    <name type="common">Yeast</name>
    <name type="synonym">Pichia stipitis</name>
    <dbReference type="NCBI Taxonomy" id="322104"/>
    <lineage>
        <taxon>Eukaryota</taxon>
        <taxon>Fungi</taxon>
        <taxon>Dikarya</taxon>
        <taxon>Ascomycota</taxon>
        <taxon>Saccharomycotina</taxon>
        <taxon>Pichiomycetes</taxon>
        <taxon>Debaryomycetaceae</taxon>
        <taxon>Scheffersomyces</taxon>
    </lineage>
</organism>
<sequence>MSELSSEHQELVDQFKAIAGLEDSENDNKVFQLLTINDFNLNNAISFYFDSGFESIEQSRARAANNVHDEQQSELHSRRERRQSQDNVVNLQHQLFVDNFIPRLPKAPRIANGWQLDVGIHTSIIEEREREKLKLQATESSSISSATTEVQSREEISDKEKYNQEKSSSPLGALWIILLLVPKTLLQLLVSAFKHLFGFTSTTSLKGFRDSGRVPKSFNYEHFKPDFNFASWLTSELLKPSSSEFEDDDKQIILDNFNIHTTNFNEVHESAQKKFTWVYVILINDTEEAKSFLFSMLKSPFFNKLFNKENGMFKETLIYINNVDENPESLELAHTYKVKRIPYVMLVGNISASPQVLSSMSILFKSNLAQPFLRTPEECESTSKKVLKNTGKLLEKYDPQLISSRFDQQEIEFARLIKQQQDDAYLQSLELDKQKKLQKEKEAQTKLDEQNTLALQKYFLLFLFSSDYRAEITGGADRSRIAIKLPDGRRIVEAFNKSISVSELYLYIEVKLFIDKLIDEDGELNNEDDLKDSIHTIMEDLTIDSFSREMYFEKYSFKFEVIQPYPKKVVTVGDEAIEKVPELKSGANLLVEYNEEEDSEEE</sequence>
<feature type="region of interest" description="Disordered" evidence="1">
    <location>
        <begin position="63"/>
        <end position="85"/>
    </location>
</feature>
<feature type="domain" description="UBX" evidence="2">
    <location>
        <begin position="474"/>
        <end position="509"/>
    </location>
</feature>
<dbReference type="SMART" id="SM00166">
    <property type="entry name" value="UBX"/>
    <property type="match status" value="1"/>
</dbReference>
<dbReference type="GeneID" id="4850845"/>
<dbReference type="EMBL" id="AAVQ01000001">
    <property type="protein sequence ID" value="EAZ63256.2"/>
    <property type="molecule type" value="Genomic_DNA"/>
</dbReference>
<gene>
    <name evidence="3" type="primary">SEL1</name>
    <name evidence="3" type="ORF">PICST_80075</name>
</gene>
<dbReference type="InterPro" id="IPR050730">
    <property type="entry name" value="UBX_domain-protein"/>
</dbReference>
<dbReference type="InParanoid" id="A3GEZ6"/>
<dbReference type="FunCoup" id="A3GEZ6">
    <property type="interactions" value="147"/>
</dbReference>
<evidence type="ECO:0000259" key="2">
    <source>
        <dbReference type="PROSITE" id="PS50033"/>
    </source>
</evidence>
<feature type="compositionally biased region" description="Basic and acidic residues" evidence="1">
    <location>
        <begin position="151"/>
        <end position="163"/>
    </location>
</feature>
<protein>
    <submittedName>
        <fullName evidence="3">Secretion lowering protein</fullName>
    </submittedName>
</protein>
<dbReference type="SUPFAM" id="SSF54236">
    <property type="entry name" value="Ubiquitin-like"/>
    <property type="match status" value="1"/>
</dbReference>
<dbReference type="GO" id="GO:0036503">
    <property type="term" value="P:ERAD pathway"/>
    <property type="evidence" value="ECO:0007669"/>
    <property type="project" value="TreeGrafter"/>
</dbReference>
<dbReference type="OrthoDB" id="1026733at2759"/>
<dbReference type="PANTHER" id="PTHR23322:SF1">
    <property type="entry name" value="FAS-ASSOCIATED FACTOR 2"/>
    <property type="match status" value="1"/>
</dbReference>
<feature type="region of interest" description="Disordered" evidence="1">
    <location>
        <begin position="136"/>
        <end position="163"/>
    </location>
</feature>
<dbReference type="InterPro" id="IPR001012">
    <property type="entry name" value="UBX_dom"/>
</dbReference>
<accession>A3GEZ6</accession>
<dbReference type="GO" id="GO:0005783">
    <property type="term" value="C:endoplasmic reticulum"/>
    <property type="evidence" value="ECO:0007669"/>
    <property type="project" value="TreeGrafter"/>
</dbReference>
<reference evidence="3 4" key="1">
    <citation type="journal article" date="2007" name="Nat. Biotechnol.">
        <title>Genome sequence of the lignocellulose-bioconverting and xylose-fermenting yeast Pichia stipitis.</title>
        <authorList>
            <person name="Jeffries T.W."/>
            <person name="Grigoriev I.V."/>
            <person name="Grimwood J."/>
            <person name="Laplaza J.M."/>
            <person name="Aerts A."/>
            <person name="Salamov A."/>
            <person name="Schmutz J."/>
            <person name="Lindquist E."/>
            <person name="Dehal P."/>
            <person name="Shapiro H."/>
            <person name="Jin Y.S."/>
            <person name="Passoth V."/>
            <person name="Richardson P.M."/>
        </authorList>
    </citation>
    <scope>NUCLEOTIDE SEQUENCE [LARGE SCALE GENOMIC DNA]</scope>
    <source>
        <strain evidence="4">ATCC 58785 / CBS 6054 / NBRC 10063 / NRRL Y-11545</strain>
    </source>
</reference>
<dbReference type="eggNOG" id="KOG1363">
    <property type="taxonomic scope" value="Eukaryota"/>
</dbReference>
<dbReference type="HOGENOM" id="CLU_413380_0_0_1"/>
<dbReference type="KEGG" id="pic:PICST_80075"/>
<dbReference type="AlphaFoldDB" id="A3GEZ6"/>
<dbReference type="RefSeq" id="XP_001387279.2">
    <property type="nucleotide sequence ID" value="XM_001387242.1"/>
</dbReference>
<dbReference type="Gene3D" id="3.10.20.90">
    <property type="entry name" value="Phosphatidylinositol 3-kinase Catalytic Subunit, Chain A, domain 1"/>
    <property type="match status" value="1"/>
</dbReference>
<dbReference type="STRING" id="322104.A3GEZ6"/>